<gene>
    <name evidence="1" type="ORF">BJP25_13440</name>
</gene>
<sequence length="188" mass="19558">MSTRLTLVSHGATAATRAAAFPRDEPLLDTGPAAADLGRVAVALRGPETRCAQTAAALGLAAITDKRLRDLDFGGWRGRTLDDVAAAEPDAVTQWLTEPAAAPHGGESVADLVVRVGGWLDERPPDPVPVVAVTHPSVVRAAVVHALGADPSAYWRIDVVPLARAVLRGGPGRWSLRWLAPAAQTPPG</sequence>
<proteinExistence type="predicted"/>
<name>A0A1Q9LPN1_9PSEU</name>
<reference evidence="1 2" key="1">
    <citation type="submission" date="2016-10" db="EMBL/GenBank/DDBJ databases">
        <title>The Draft Genome Sequence of Actinokineospora bangkokensis 44EHWT reveals the biosynthetic pathway of antifungal compounds Thailandins with unusual extender unit butylmalonyl-CoA.</title>
        <authorList>
            <person name="Greule A."/>
            <person name="Intra B."/>
            <person name="Flemming S."/>
            <person name="Rommel M.G."/>
            <person name="Panbangred W."/>
            <person name="Bechthold A."/>
        </authorList>
    </citation>
    <scope>NUCLEOTIDE SEQUENCE [LARGE SCALE GENOMIC DNA]</scope>
    <source>
        <strain evidence="1 2">44EHW</strain>
    </source>
</reference>
<dbReference type="SUPFAM" id="SSF53254">
    <property type="entry name" value="Phosphoglycerate mutase-like"/>
    <property type="match status" value="1"/>
</dbReference>
<accession>A0A1Q9LPN1</accession>
<protein>
    <submittedName>
        <fullName evidence="1">Histidine phosphatase family protein</fullName>
    </submittedName>
</protein>
<dbReference type="SMART" id="SM00855">
    <property type="entry name" value="PGAM"/>
    <property type="match status" value="1"/>
</dbReference>
<evidence type="ECO:0000313" key="2">
    <source>
        <dbReference type="Proteomes" id="UP000186040"/>
    </source>
</evidence>
<comment type="caution">
    <text evidence="1">The sequence shown here is derived from an EMBL/GenBank/DDBJ whole genome shotgun (WGS) entry which is preliminary data.</text>
</comment>
<dbReference type="Gene3D" id="3.40.50.1240">
    <property type="entry name" value="Phosphoglycerate mutase-like"/>
    <property type="match status" value="1"/>
</dbReference>
<dbReference type="OrthoDB" id="7502553at2"/>
<dbReference type="Proteomes" id="UP000186040">
    <property type="component" value="Unassembled WGS sequence"/>
</dbReference>
<dbReference type="RefSeq" id="WP_075974192.1">
    <property type="nucleotide sequence ID" value="NZ_MKQR01000008.1"/>
</dbReference>
<keyword evidence="2" id="KW-1185">Reference proteome</keyword>
<dbReference type="STRING" id="1193682.BJP25_13440"/>
<evidence type="ECO:0000313" key="1">
    <source>
        <dbReference type="EMBL" id="OLR93982.1"/>
    </source>
</evidence>
<dbReference type="AlphaFoldDB" id="A0A1Q9LPN1"/>
<dbReference type="Pfam" id="PF00300">
    <property type="entry name" value="His_Phos_1"/>
    <property type="match status" value="1"/>
</dbReference>
<dbReference type="InterPro" id="IPR029033">
    <property type="entry name" value="His_PPase_superfam"/>
</dbReference>
<organism evidence="1 2">
    <name type="scientific">Actinokineospora bangkokensis</name>
    <dbReference type="NCBI Taxonomy" id="1193682"/>
    <lineage>
        <taxon>Bacteria</taxon>
        <taxon>Bacillati</taxon>
        <taxon>Actinomycetota</taxon>
        <taxon>Actinomycetes</taxon>
        <taxon>Pseudonocardiales</taxon>
        <taxon>Pseudonocardiaceae</taxon>
        <taxon>Actinokineospora</taxon>
    </lineage>
</organism>
<dbReference type="EMBL" id="MKQR01000008">
    <property type="protein sequence ID" value="OLR93982.1"/>
    <property type="molecule type" value="Genomic_DNA"/>
</dbReference>
<dbReference type="InterPro" id="IPR013078">
    <property type="entry name" value="His_Pase_superF_clade-1"/>
</dbReference>